<feature type="coiled-coil region" evidence="1">
    <location>
        <begin position="363"/>
        <end position="430"/>
    </location>
</feature>
<feature type="region of interest" description="Disordered" evidence="2">
    <location>
        <begin position="455"/>
        <end position="474"/>
    </location>
</feature>
<evidence type="ECO:0000313" key="4">
    <source>
        <dbReference type="Proteomes" id="UP000604046"/>
    </source>
</evidence>
<gene>
    <name evidence="3" type="ORF">SNAT2548_LOCUS6479</name>
</gene>
<organism evidence="3 4">
    <name type="scientific">Symbiodinium natans</name>
    <dbReference type="NCBI Taxonomy" id="878477"/>
    <lineage>
        <taxon>Eukaryota</taxon>
        <taxon>Sar</taxon>
        <taxon>Alveolata</taxon>
        <taxon>Dinophyceae</taxon>
        <taxon>Suessiales</taxon>
        <taxon>Symbiodiniaceae</taxon>
        <taxon>Symbiodinium</taxon>
    </lineage>
</organism>
<feature type="coiled-coil region" evidence="1">
    <location>
        <begin position="303"/>
        <end position="337"/>
    </location>
</feature>
<name>A0A812JEE3_9DINO</name>
<sequence length="699" mass="76885">VELQAARWDLSQSQQREVVQSQHQERAKELSDSRILELENLLSKANSQLALLRRDTSRFASTATARETSLQDQIDELTEERKQNRHDMSEVRLELLGLKKKQAMEAIDQAKSPSESRQGAGGGGGGRSRGRGRGRGAGRGMLAMIEEEEEEGSVGLPARAESLASECSSDCGDLDDFTNPDQSCQNDLLNKLLAELSAERKSQQDLRDDHAGQNAEQKEEIAQLQKQLAAAGLLQETTSAENRRLQNLGKQDKIKQLQQVDDLQVKMRGLEETLFVEMKQQTDKEEADKITNVALQEKVQLQAESLRISNRRLQDALQQHQTEAIRQLQEVNSLKLQLALCKRSRRSSDDAWAGDVKDAGDPEAALCQRVKELEEERNLLLNKIEVQEVQHQVQLEDTYRDHASRLQEQRVKFEEQIAEIRCRYEQLLRQKPAQGQESLVILPDQVDLWSKAPGLITEDSRDGDQPATSANSAVGVGSDVSIPASQSTGGSIGTSVSEYVRSMIWAIIGLMPNAAAAQCTFEDLVIEKATARAGAIFSGLELIGTSFFSLLHEKAYAAVIRRMMLVNQSMADSSQSEIPSFVAKTLGRFSVLGFAGQVLDVVLSMAHLPADSRSASGPAGRHIILVISEQQQQKCLGGVSVASSDICPSDSVSVGKRRQQFMSSDLQRTKLRASFFEAGSRMSAVSSGHSSPRNSLAGV</sequence>
<evidence type="ECO:0000313" key="3">
    <source>
        <dbReference type="EMBL" id="CAE7205514.1"/>
    </source>
</evidence>
<comment type="caution">
    <text evidence="3">The sequence shown here is derived from an EMBL/GenBank/DDBJ whole genome shotgun (WGS) entry which is preliminary data.</text>
</comment>
<evidence type="ECO:0000256" key="1">
    <source>
        <dbReference type="SAM" id="Coils"/>
    </source>
</evidence>
<dbReference type="OrthoDB" id="447459at2759"/>
<dbReference type="Proteomes" id="UP000604046">
    <property type="component" value="Unassembled WGS sequence"/>
</dbReference>
<evidence type="ECO:0000256" key="2">
    <source>
        <dbReference type="SAM" id="MobiDB-lite"/>
    </source>
</evidence>
<keyword evidence="4" id="KW-1185">Reference proteome</keyword>
<reference evidence="3" key="1">
    <citation type="submission" date="2021-02" db="EMBL/GenBank/DDBJ databases">
        <authorList>
            <person name="Dougan E. K."/>
            <person name="Rhodes N."/>
            <person name="Thang M."/>
            <person name="Chan C."/>
        </authorList>
    </citation>
    <scope>NUCLEOTIDE SEQUENCE</scope>
</reference>
<feature type="region of interest" description="Disordered" evidence="2">
    <location>
        <begin position="105"/>
        <end position="137"/>
    </location>
</feature>
<feature type="coiled-coil region" evidence="1">
    <location>
        <begin position="35"/>
        <end position="94"/>
    </location>
</feature>
<keyword evidence="1" id="KW-0175">Coiled coil</keyword>
<accession>A0A812JEE3</accession>
<proteinExistence type="predicted"/>
<protein>
    <submittedName>
        <fullName evidence="3">Uncharacterized protein</fullName>
    </submittedName>
</protein>
<dbReference type="EMBL" id="CAJNDS010000433">
    <property type="protein sequence ID" value="CAE7205514.1"/>
    <property type="molecule type" value="Genomic_DNA"/>
</dbReference>
<feature type="non-terminal residue" evidence="3">
    <location>
        <position position="699"/>
    </location>
</feature>
<dbReference type="AlphaFoldDB" id="A0A812JEE3"/>
<feature type="coiled-coil region" evidence="1">
    <location>
        <begin position="186"/>
        <end position="273"/>
    </location>
</feature>